<feature type="region of interest" description="Disordered" evidence="1">
    <location>
        <begin position="54"/>
        <end position="88"/>
    </location>
</feature>
<dbReference type="EMBL" id="VVIM01000011">
    <property type="protein sequence ID" value="KAB0791729.1"/>
    <property type="molecule type" value="Genomic_DNA"/>
</dbReference>
<name>A0A5N4A379_PHOPY</name>
<accession>A0A5N4A379</accession>
<feature type="region of interest" description="Disordered" evidence="1">
    <location>
        <begin position="151"/>
        <end position="211"/>
    </location>
</feature>
<dbReference type="InParanoid" id="A0A5N4A379"/>
<protein>
    <submittedName>
        <fullName evidence="2">Uncharacterized protein</fullName>
    </submittedName>
</protein>
<organism evidence="2 3">
    <name type="scientific">Photinus pyralis</name>
    <name type="common">Common eastern firefly</name>
    <name type="synonym">Lampyris pyralis</name>
    <dbReference type="NCBI Taxonomy" id="7054"/>
    <lineage>
        <taxon>Eukaryota</taxon>
        <taxon>Metazoa</taxon>
        <taxon>Ecdysozoa</taxon>
        <taxon>Arthropoda</taxon>
        <taxon>Hexapoda</taxon>
        <taxon>Insecta</taxon>
        <taxon>Pterygota</taxon>
        <taxon>Neoptera</taxon>
        <taxon>Endopterygota</taxon>
        <taxon>Coleoptera</taxon>
        <taxon>Polyphaga</taxon>
        <taxon>Elateriformia</taxon>
        <taxon>Elateroidea</taxon>
        <taxon>Lampyridae</taxon>
        <taxon>Lampyrinae</taxon>
        <taxon>Photinus</taxon>
    </lineage>
</organism>
<feature type="compositionally biased region" description="Basic and acidic residues" evidence="1">
    <location>
        <begin position="187"/>
        <end position="207"/>
    </location>
</feature>
<sequence>MENDEEELYCDSVCIEMLTGEKQDCSHSFCKDLIEKWRGHKDDCAICVPEHQDDAVPGPSGLANNANVGDGSSPSASDDESSSSEEELRWTRHFSVYSEDIDDSGASHTATIGEGCSVYSDTIHKGRCESAASLDDYEEGHLKMYPCPLPPHLRQPVESDTDAGFASDSSSSGRPSPQAPLLLLVLDVHERRNRRNESREQYKRADDENFSIPERYERYAEKYKFRKYDSF</sequence>
<feature type="compositionally biased region" description="Low complexity" evidence="1">
    <location>
        <begin position="162"/>
        <end position="180"/>
    </location>
</feature>
<evidence type="ECO:0000256" key="1">
    <source>
        <dbReference type="SAM" id="MobiDB-lite"/>
    </source>
</evidence>
<dbReference type="Gene3D" id="3.30.40.10">
    <property type="entry name" value="Zinc/RING finger domain, C3HC4 (zinc finger)"/>
    <property type="match status" value="1"/>
</dbReference>
<dbReference type="Proteomes" id="UP000327044">
    <property type="component" value="Unassembled WGS sequence"/>
</dbReference>
<gene>
    <name evidence="2" type="ORF">PPYR_03529</name>
</gene>
<dbReference type="InterPro" id="IPR013083">
    <property type="entry name" value="Znf_RING/FYVE/PHD"/>
</dbReference>
<dbReference type="AlphaFoldDB" id="A0A5N4A379"/>
<proteinExistence type="predicted"/>
<evidence type="ECO:0000313" key="3">
    <source>
        <dbReference type="Proteomes" id="UP000327044"/>
    </source>
</evidence>
<evidence type="ECO:0000313" key="2">
    <source>
        <dbReference type="EMBL" id="KAB0791729.1"/>
    </source>
</evidence>
<comment type="caution">
    <text evidence="2">The sequence shown here is derived from an EMBL/GenBank/DDBJ whole genome shotgun (WGS) entry which is preliminary data.</text>
</comment>
<dbReference type="SUPFAM" id="SSF57850">
    <property type="entry name" value="RING/U-box"/>
    <property type="match status" value="1"/>
</dbReference>
<keyword evidence="3" id="KW-1185">Reference proteome</keyword>
<reference evidence="2 3" key="1">
    <citation type="journal article" date="2018" name="Elife">
        <title>Firefly genomes illuminate parallel origins of bioluminescence in beetles.</title>
        <authorList>
            <person name="Fallon T.R."/>
            <person name="Lower S.E."/>
            <person name="Chang C.H."/>
            <person name="Bessho-Uehara M."/>
            <person name="Martin G.J."/>
            <person name="Bewick A.J."/>
            <person name="Behringer M."/>
            <person name="Debat H.J."/>
            <person name="Wong I."/>
            <person name="Day J.C."/>
            <person name="Suvorov A."/>
            <person name="Silva C.J."/>
            <person name="Stanger-Hall K.F."/>
            <person name="Hall D.W."/>
            <person name="Schmitz R.J."/>
            <person name="Nelson D.R."/>
            <person name="Lewis S.M."/>
            <person name="Shigenobu S."/>
            <person name="Bybee S.M."/>
            <person name="Larracuente A.M."/>
            <person name="Oba Y."/>
            <person name="Weng J.K."/>
        </authorList>
    </citation>
    <scope>NUCLEOTIDE SEQUENCE [LARGE SCALE GENOMIC DNA]</scope>
    <source>
        <strain evidence="2">1611_PpyrPB1</strain>
        <tissue evidence="2">Whole body</tissue>
    </source>
</reference>
<dbReference type="OrthoDB" id="5330228at2759"/>